<dbReference type="Proteomes" id="UP000278970">
    <property type="component" value="Unassembled WGS sequence"/>
</dbReference>
<comment type="caution">
    <text evidence="2">The sequence shown here is derived from an EMBL/GenBank/DDBJ whole genome shotgun (WGS) entry which is preliminary data.</text>
</comment>
<feature type="coiled-coil region" evidence="1">
    <location>
        <begin position="582"/>
        <end position="623"/>
    </location>
</feature>
<dbReference type="AlphaFoldDB" id="A0A3R9IJY1"/>
<dbReference type="InterPro" id="IPR054787">
    <property type="entry name" value="TrlF_ATPase"/>
</dbReference>
<feature type="coiled-coil region" evidence="1">
    <location>
        <begin position="461"/>
        <end position="488"/>
    </location>
</feature>
<dbReference type="OrthoDB" id="9791620at2"/>
<evidence type="ECO:0000313" key="2">
    <source>
        <dbReference type="EMBL" id="RSI80563.1"/>
    </source>
</evidence>
<dbReference type="Gene3D" id="3.40.50.300">
    <property type="entry name" value="P-loop containing nucleotide triphosphate hydrolases"/>
    <property type="match status" value="1"/>
</dbReference>
<protein>
    <recommendedName>
        <fullName evidence="4">ATPase</fullName>
    </recommendedName>
</protein>
<dbReference type="NCBIfam" id="NF045780">
    <property type="entry name" value="TrlF_fam_ATP"/>
    <property type="match status" value="1"/>
</dbReference>
<dbReference type="SUPFAM" id="SSF89550">
    <property type="entry name" value="PHP domain-like"/>
    <property type="match status" value="1"/>
</dbReference>
<keyword evidence="1" id="KW-0175">Coiled coil</keyword>
<accession>A0A3R9IJY1</accession>
<proteinExistence type="predicted"/>
<organism evidence="2 3">
    <name type="scientific">Streptococcus mitis</name>
    <dbReference type="NCBI Taxonomy" id="28037"/>
    <lineage>
        <taxon>Bacteria</taxon>
        <taxon>Bacillati</taxon>
        <taxon>Bacillota</taxon>
        <taxon>Bacilli</taxon>
        <taxon>Lactobacillales</taxon>
        <taxon>Streptococcaceae</taxon>
        <taxon>Streptococcus</taxon>
        <taxon>Streptococcus mitis group</taxon>
    </lineage>
</organism>
<reference evidence="2 3" key="1">
    <citation type="submission" date="2018-11" db="EMBL/GenBank/DDBJ databases">
        <title>Species Designations Belie Phenotypic and Genotypic Heterogeneity in Oral Streptococci.</title>
        <authorList>
            <person name="Velsko I."/>
        </authorList>
    </citation>
    <scope>NUCLEOTIDE SEQUENCE [LARGE SCALE GENOMIC DNA]</scope>
    <source>
        <strain evidence="2 3">BCA11</strain>
    </source>
</reference>
<dbReference type="InterPro" id="IPR027417">
    <property type="entry name" value="P-loop_NTPase"/>
</dbReference>
<gene>
    <name evidence="2" type="ORF">D8854_08775</name>
</gene>
<dbReference type="SUPFAM" id="SSF52540">
    <property type="entry name" value="P-loop containing nucleoside triphosphate hydrolases"/>
    <property type="match status" value="1"/>
</dbReference>
<dbReference type="InterPro" id="IPR016195">
    <property type="entry name" value="Pol/histidinol_Pase-like"/>
</dbReference>
<evidence type="ECO:0000256" key="1">
    <source>
        <dbReference type="SAM" id="Coils"/>
    </source>
</evidence>
<name>A0A3R9IJY1_STRMT</name>
<sequence length="873" mass="101574">MNRGSEFRKWDLHIHSPYTVLNNQFSKFEDGSPDIESFIQKIKDEDISAIGLTNYFNFTDDDFNLKTRLEENGIVTFLNLEVRLSNINKSDQLFDYHIIFDNTLDDGIIKNLLGELKANIGATEKAFNRLSNKEIESSAHVDFKSLNQILERNTELNGNYLKGFLSRGHGSATSDSDSKNKAVYEQICVNSDFIIHSSCNDSSTCQDPKCKHMNIISDREYWLHKSDYVRPLLQSSDSHSLEGIGTKYSWIKADLTFEGLKQIIFEPEHRICVGIGKPVRTDNELIIDRIEYDGDTILLSDNLNTIIGGRSTGKSTLLNSIAYKLNDSESKNKYTYKDMENFHVFWKDREEDDTRKIQYLPQEHMIQLANNTEKLNFLVNEIIQSKGLDENIKSYQQSHNKIDIAIKGLLNEFKENLQRQQNLVKPEFDKKATNKRIIELHKKRDELLSAVDIDDEEKKKFEIDNSTIKKLQGEINRLEKDFVFIDNLFIPNIAAYSKSNSALEHSDEIRDIINSAVEDINQKVQQTFEDKINILKQRLDDQIYETKNKIGLIRDTPDFKKFLSYLQDNNELSFIEENIKQETTILKKIESYEQEISNLKTENDQLKQNIINQYREYSKIRKELLTSFDISESDLKITVDFYLKDLELEFDYINAQGRSKAEFIEKLNFEFDSMIDTIFEDNSLKFNGNKTTLDHIEKFFTTDFYSYKFDIEYQNDKFEQMSPGKKAFVVLKLILDFSNSRVPVLIDQPEDSLDNRAIYHELTAYIKQRKLKRQIIIVTHNPNIVVSGDCENVIVANQHSENNPNPHNKVFAYKNGALENQIKEPDSNFILNKKCIKEHVCEILEGGIEAFKRREDKYGIKIDNLNSPKVIQE</sequence>
<evidence type="ECO:0008006" key="4">
    <source>
        <dbReference type="Google" id="ProtNLM"/>
    </source>
</evidence>
<dbReference type="EMBL" id="RJNS01000006">
    <property type="protein sequence ID" value="RSI80563.1"/>
    <property type="molecule type" value="Genomic_DNA"/>
</dbReference>
<dbReference type="Gene3D" id="3.20.20.140">
    <property type="entry name" value="Metal-dependent hydrolases"/>
    <property type="match status" value="1"/>
</dbReference>
<dbReference type="RefSeq" id="WP_001079331.1">
    <property type="nucleotide sequence ID" value="NZ_RJNS01000006.1"/>
</dbReference>
<evidence type="ECO:0000313" key="3">
    <source>
        <dbReference type="Proteomes" id="UP000278970"/>
    </source>
</evidence>